<dbReference type="PROSITE" id="PS50930">
    <property type="entry name" value="HTH_LYTTR"/>
    <property type="match status" value="1"/>
</dbReference>
<dbReference type="EMBL" id="QSKF01000003">
    <property type="protein sequence ID" value="RHE40902.1"/>
    <property type="molecule type" value="Genomic_DNA"/>
</dbReference>
<dbReference type="PANTHER" id="PTHR37299">
    <property type="entry name" value="TRANSCRIPTIONAL REGULATOR-RELATED"/>
    <property type="match status" value="1"/>
</dbReference>
<comment type="caution">
    <text evidence="3">The sequence shown here is derived from an EMBL/GenBank/DDBJ whole genome shotgun (WGS) entry which is preliminary data.</text>
</comment>
<dbReference type="Gene3D" id="2.40.50.1020">
    <property type="entry name" value="LytTr DNA-binding domain"/>
    <property type="match status" value="1"/>
</dbReference>
<dbReference type="Proteomes" id="UP000283745">
    <property type="component" value="Unassembled WGS sequence"/>
</dbReference>
<keyword evidence="3" id="KW-0238">DNA-binding</keyword>
<dbReference type="Pfam" id="PF04397">
    <property type="entry name" value="LytTR"/>
    <property type="match status" value="1"/>
</dbReference>
<evidence type="ECO:0000313" key="4">
    <source>
        <dbReference type="Proteomes" id="UP000283745"/>
    </source>
</evidence>
<comment type="function">
    <text evidence="2">May play the central regulatory role in sporulation. It may be an element of the effector pathway responsible for the activation of sporulation genes in response to nutritional stress. Spo0A may act in concert with spo0H (a sigma factor) to control the expression of some genes that are critical to the sporulation process.</text>
</comment>
<dbReference type="SMART" id="SM00850">
    <property type="entry name" value="LytTR"/>
    <property type="match status" value="1"/>
</dbReference>
<dbReference type="GO" id="GO:0003677">
    <property type="term" value="F:DNA binding"/>
    <property type="evidence" value="ECO:0007669"/>
    <property type="project" value="UniProtKB-KW"/>
</dbReference>
<dbReference type="SUPFAM" id="SSF52172">
    <property type="entry name" value="CheY-like"/>
    <property type="match status" value="1"/>
</dbReference>
<dbReference type="AlphaFoldDB" id="A0A414ENW4"/>
<dbReference type="PROSITE" id="PS50110">
    <property type="entry name" value="RESPONSE_REGULATORY"/>
    <property type="match status" value="1"/>
</dbReference>
<dbReference type="SMART" id="SM00448">
    <property type="entry name" value="REC"/>
    <property type="match status" value="1"/>
</dbReference>
<dbReference type="Pfam" id="PF00072">
    <property type="entry name" value="Response_reg"/>
    <property type="match status" value="1"/>
</dbReference>
<dbReference type="InterPro" id="IPR046947">
    <property type="entry name" value="LytR-like"/>
</dbReference>
<dbReference type="InterPro" id="IPR011006">
    <property type="entry name" value="CheY-like_superfamily"/>
</dbReference>
<dbReference type="Gene3D" id="3.40.50.2300">
    <property type="match status" value="1"/>
</dbReference>
<gene>
    <name evidence="3" type="ORF">DW740_05035</name>
</gene>
<name>A0A414ENW4_9FIRM</name>
<accession>A0A414ENW4</accession>
<proteinExistence type="predicted"/>
<reference evidence="3 4" key="1">
    <citation type="submission" date="2018-08" db="EMBL/GenBank/DDBJ databases">
        <title>A genome reference for cultivated species of the human gut microbiota.</title>
        <authorList>
            <person name="Zou Y."/>
            <person name="Xue W."/>
            <person name="Luo G."/>
        </authorList>
    </citation>
    <scope>NUCLEOTIDE SEQUENCE [LARGE SCALE GENOMIC DNA]</scope>
    <source>
        <strain evidence="3 4">AM28-23</strain>
    </source>
</reference>
<dbReference type="GO" id="GO:0000156">
    <property type="term" value="F:phosphorelay response regulator activity"/>
    <property type="evidence" value="ECO:0007669"/>
    <property type="project" value="InterPro"/>
</dbReference>
<evidence type="ECO:0000313" key="3">
    <source>
        <dbReference type="EMBL" id="RHE40902.1"/>
    </source>
</evidence>
<organism evidence="3 4">
    <name type="scientific">Blautia obeum</name>
    <dbReference type="NCBI Taxonomy" id="40520"/>
    <lineage>
        <taxon>Bacteria</taxon>
        <taxon>Bacillati</taxon>
        <taxon>Bacillota</taxon>
        <taxon>Clostridia</taxon>
        <taxon>Lachnospirales</taxon>
        <taxon>Lachnospiraceae</taxon>
        <taxon>Blautia</taxon>
    </lineage>
</organism>
<evidence type="ECO:0000256" key="2">
    <source>
        <dbReference type="ARBA" id="ARBA00024867"/>
    </source>
</evidence>
<sequence>MLKIAICEDNSIHCKQIHDLTCSCLQAAYDVDIYTSADDFLARITDQKCPYQIVLMDIELDSGDMSGIHLAEKINLSNSETQIIFISQYLQYASAVYETNHVYFVSKQQIEEYLPRALSAACRKLSELHRQYFCFSYLSRDYRILRSDILYMERKLRNTEIHTKSQIYYCRDKIQDLIDQLRPDFCICHKSFAVNINAIYTLSHAGIELSDGTRLPVSRNCYQSTKDAFAQLLLKSQNEDL</sequence>
<evidence type="ECO:0000256" key="1">
    <source>
        <dbReference type="ARBA" id="ARBA00018672"/>
    </source>
</evidence>
<dbReference type="PANTHER" id="PTHR37299:SF1">
    <property type="entry name" value="STAGE 0 SPORULATION PROTEIN A HOMOLOG"/>
    <property type="match status" value="1"/>
</dbReference>
<dbReference type="RefSeq" id="WP_015541812.1">
    <property type="nucleotide sequence ID" value="NZ_CABJFK010000003.1"/>
</dbReference>
<dbReference type="InterPro" id="IPR007492">
    <property type="entry name" value="LytTR_DNA-bd_dom"/>
</dbReference>
<protein>
    <recommendedName>
        <fullName evidence="1">Stage 0 sporulation protein A homolog</fullName>
    </recommendedName>
</protein>
<dbReference type="InterPro" id="IPR001789">
    <property type="entry name" value="Sig_transdc_resp-reg_receiver"/>
</dbReference>